<protein>
    <recommendedName>
        <fullName evidence="4">Isoaspartyl peptidase</fullName>
    </recommendedName>
</protein>
<evidence type="ECO:0000313" key="9">
    <source>
        <dbReference type="Proteomes" id="UP000244013"/>
    </source>
</evidence>
<feature type="active site" description="Nucleophile" evidence="5">
    <location>
        <position position="170"/>
    </location>
</feature>
<name>A0A2T5U5A0_9SPHN</name>
<evidence type="ECO:0000256" key="2">
    <source>
        <dbReference type="ARBA" id="ARBA00022801"/>
    </source>
</evidence>
<evidence type="ECO:0000256" key="4">
    <source>
        <dbReference type="ARBA" id="ARBA00069124"/>
    </source>
</evidence>
<feature type="site" description="Cleavage; by autolysis" evidence="7">
    <location>
        <begin position="169"/>
        <end position="170"/>
    </location>
</feature>
<dbReference type="GO" id="GO:0008233">
    <property type="term" value="F:peptidase activity"/>
    <property type="evidence" value="ECO:0007669"/>
    <property type="project" value="UniProtKB-KW"/>
</dbReference>
<dbReference type="CDD" id="cd04701">
    <property type="entry name" value="Asparaginase_2"/>
    <property type="match status" value="1"/>
</dbReference>
<dbReference type="PANTHER" id="PTHR10188">
    <property type="entry name" value="L-ASPARAGINASE"/>
    <property type="match status" value="1"/>
</dbReference>
<evidence type="ECO:0000313" key="8">
    <source>
        <dbReference type="EMBL" id="PTW46682.1"/>
    </source>
</evidence>
<proteinExistence type="predicted"/>
<dbReference type="InterPro" id="IPR029055">
    <property type="entry name" value="Ntn_hydrolases_N"/>
</dbReference>
<dbReference type="Proteomes" id="UP000244013">
    <property type="component" value="Unassembled WGS sequence"/>
</dbReference>
<feature type="binding site" evidence="6">
    <location>
        <begin position="198"/>
        <end position="201"/>
    </location>
    <ligand>
        <name>substrate</name>
    </ligand>
</feature>
<keyword evidence="1" id="KW-0645">Protease</keyword>
<accession>A0A2T5U5A0</accession>
<dbReference type="AlphaFoldDB" id="A0A2T5U5A0"/>
<dbReference type="RefSeq" id="WP_107954041.1">
    <property type="nucleotide sequence ID" value="NZ_QAYE01000004.1"/>
</dbReference>
<dbReference type="EMBL" id="QAYE01000004">
    <property type="protein sequence ID" value="PTW46682.1"/>
    <property type="molecule type" value="Genomic_DNA"/>
</dbReference>
<feature type="binding site" evidence="6">
    <location>
        <begin position="221"/>
        <end position="224"/>
    </location>
    <ligand>
        <name>substrate</name>
    </ligand>
</feature>
<dbReference type="GO" id="GO:0016811">
    <property type="term" value="F:hydrolase activity, acting on carbon-nitrogen (but not peptide) bonds, in linear amides"/>
    <property type="evidence" value="ECO:0007669"/>
    <property type="project" value="UniProtKB-ARBA"/>
</dbReference>
<gene>
    <name evidence="8" type="ORF">C8J25_10417</name>
</gene>
<dbReference type="FunFam" id="3.60.20.30:FF:000001">
    <property type="entry name" value="Isoaspartyl peptidase/L-asparaginase"/>
    <property type="match status" value="1"/>
</dbReference>
<dbReference type="Gene3D" id="3.60.20.30">
    <property type="entry name" value="(Glycosyl)asparaginase"/>
    <property type="match status" value="1"/>
</dbReference>
<evidence type="ECO:0000256" key="1">
    <source>
        <dbReference type="ARBA" id="ARBA00022670"/>
    </source>
</evidence>
<evidence type="ECO:0000256" key="7">
    <source>
        <dbReference type="PIRSR" id="PIRSR600246-3"/>
    </source>
</evidence>
<keyword evidence="3" id="KW-0068">Autocatalytic cleavage</keyword>
<evidence type="ECO:0000256" key="5">
    <source>
        <dbReference type="PIRSR" id="PIRSR600246-1"/>
    </source>
</evidence>
<dbReference type="SUPFAM" id="SSF56235">
    <property type="entry name" value="N-terminal nucleophile aminohydrolases (Ntn hydrolases)"/>
    <property type="match status" value="1"/>
</dbReference>
<comment type="caution">
    <text evidence="8">The sequence shown here is derived from an EMBL/GenBank/DDBJ whole genome shotgun (WGS) entry which is preliminary data.</text>
</comment>
<organism evidence="8 9">
    <name type="scientific">Sphingomonas faeni</name>
    <dbReference type="NCBI Taxonomy" id="185950"/>
    <lineage>
        <taxon>Bacteria</taxon>
        <taxon>Pseudomonadati</taxon>
        <taxon>Pseudomonadota</taxon>
        <taxon>Alphaproteobacteria</taxon>
        <taxon>Sphingomonadales</taxon>
        <taxon>Sphingomonadaceae</taxon>
        <taxon>Sphingomonas</taxon>
    </lineage>
</organism>
<dbReference type="InterPro" id="IPR000246">
    <property type="entry name" value="Peptidase_T2"/>
</dbReference>
<evidence type="ECO:0000256" key="3">
    <source>
        <dbReference type="ARBA" id="ARBA00022813"/>
    </source>
</evidence>
<dbReference type="GeneID" id="91005717"/>
<dbReference type="GO" id="GO:0006508">
    <property type="term" value="P:proteolysis"/>
    <property type="evidence" value="ECO:0007669"/>
    <property type="project" value="UniProtKB-KW"/>
</dbReference>
<dbReference type="OrthoDB" id="9780217at2"/>
<evidence type="ECO:0000256" key="6">
    <source>
        <dbReference type="PIRSR" id="PIRSR600246-2"/>
    </source>
</evidence>
<reference evidence="8 9" key="1">
    <citation type="submission" date="2018-04" db="EMBL/GenBank/DDBJ databases">
        <title>Genomic Encyclopedia of Type Strains, Phase III (KMG-III): the genomes of soil and plant-associated and newly described type strains.</title>
        <authorList>
            <person name="Whitman W."/>
        </authorList>
    </citation>
    <scope>NUCLEOTIDE SEQUENCE [LARGE SCALE GENOMIC DNA]</scope>
    <source>
        <strain evidence="8 9">MA-olki</strain>
    </source>
</reference>
<keyword evidence="2" id="KW-0378">Hydrolase</keyword>
<sequence length="306" mass="31177">MTWTLVIHGGAGKLDSEMVSPEQDTGARAGLSRALNTGSKVLADGGGALDAVEAAVRVLEDDPHFNSGRGAVFTHDGTLELDAAIMDGRTRAAGAVAAATATRNPVGLARAILDDGHHVFLAGKGADAFSLERDLPQADAAWFATDERRRQFAEFQANGGGFDVDMKYGTVGAVACDTLGHVAAATSTGGVTGKRWGRIGDTPVIGAGTFADDRACAVSCTGSGEFFLRVGVGHEIAARVRLSGESLQVAADAVLAEVKALGGTGGVIVAGPDGDMAWGFNTVGMYRGRASSVGSRTVAIYANEPA</sequence>
<dbReference type="PANTHER" id="PTHR10188:SF6">
    <property type="entry name" value="N(4)-(BETA-N-ACETYLGLUCOSAMINYL)-L-ASPARAGINASE"/>
    <property type="match status" value="1"/>
</dbReference>
<dbReference type="Pfam" id="PF01112">
    <property type="entry name" value="Asparaginase_2"/>
    <property type="match status" value="1"/>
</dbReference>